<feature type="transmembrane region" description="Helical" evidence="1">
    <location>
        <begin position="16"/>
        <end position="38"/>
    </location>
</feature>
<keyword evidence="1" id="KW-1133">Transmembrane helix</keyword>
<dbReference type="EMBL" id="CP053085">
    <property type="protein sequence ID" value="QJR36473.1"/>
    <property type="molecule type" value="Genomic_DNA"/>
</dbReference>
<protein>
    <submittedName>
        <fullName evidence="2">Uncharacterized protein</fullName>
    </submittedName>
</protein>
<proteinExistence type="predicted"/>
<evidence type="ECO:0000256" key="1">
    <source>
        <dbReference type="SAM" id="Phobius"/>
    </source>
</evidence>
<sequence length="138" mass="14061">MSTGTTSAFRESMQMVGIGLGVTVIGLIVGAVVVSPAVSHEQRLLGIGSLFGIAAVVLAARLAIRGLRSRPTKTTRQARQAPAPTITLRGGKSSRTPRAVAALAAAGADPTEIAWKTGLPVDAVSMLLEISGSRMSAV</sequence>
<name>A0A6M4IP16_9BACT</name>
<reference evidence="2 3" key="1">
    <citation type="submission" date="2020-05" db="EMBL/GenBank/DDBJ databases">
        <title>Complete genome sequence of Gemmatimonas greenlandica TET16.</title>
        <authorList>
            <person name="Zeng Y."/>
        </authorList>
    </citation>
    <scope>NUCLEOTIDE SEQUENCE [LARGE SCALE GENOMIC DNA]</scope>
    <source>
        <strain evidence="2 3">TET16</strain>
    </source>
</reference>
<keyword evidence="1" id="KW-0472">Membrane</keyword>
<accession>A0A6M4IP16</accession>
<evidence type="ECO:0000313" key="2">
    <source>
        <dbReference type="EMBL" id="QJR36473.1"/>
    </source>
</evidence>
<dbReference type="AlphaFoldDB" id="A0A6M4IP16"/>
<feature type="transmembrane region" description="Helical" evidence="1">
    <location>
        <begin position="44"/>
        <end position="64"/>
    </location>
</feature>
<keyword evidence="3" id="KW-1185">Reference proteome</keyword>
<dbReference type="KEGG" id="ggr:HKW67_13650"/>
<keyword evidence="1" id="KW-0812">Transmembrane</keyword>
<dbReference type="Proteomes" id="UP000500938">
    <property type="component" value="Chromosome"/>
</dbReference>
<gene>
    <name evidence="2" type="ORF">HKW67_13650</name>
</gene>
<dbReference type="RefSeq" id="WP_171225905.1">
    <property type="nucleotide sequence ID" value="NZ_CP053085.1"/>
</dbReference>
<evidence type="ECO:0000313" key="3">
    <source>
        <dbReference type="Proteomes" id="UP000500938"/>
    </source>
</evidence>
<organism evidence="2 3">
    <name type="scientific">Gemmatimonas groenlandica</name>
    <dbReference type="NCBI Taxonomy" id="2732249"/>
    <lineage>
        <taxon>Bacteria</taxon>
        <taxon>Pseudomonadati</taxon>
        <taxon>Gemmatimonadota</taxon>
        <taxon>Gemmatimonadia</taxon>
        <taxon>Gemmatimonadales</taxon>
        <taxon>Gemmatimonadaceae</taxon>
        <taxon>Gemmatimonas</taxon>
    </lineage>
</organism>